<sequence>MGAHIGAMSFVAMAAEATWGTPNTTYLNFLRVVSLNANRVIERTARQHLLDQGAGSFVQEESFDARDRVRSNLVTLMSYDDSNLTLLAHAMHLDPVTTGAGPFVHTFDIGKPYDHGGTGAVTGLTLGLAMGDNAEQENVEGNKCSGFSLSIEAGGEMQFTTDWIGETSAARTTLSMPTFSSNGQGVRHTHAGSLSFNSLTFDCIRNFEVSVDHRIGERDCLGSTLTAEPMPTGMQEVRGRIALDSPNSGPLKGQLYDAYLAATQTDLAVTFTGSGNNVLTATVHDAKIFSYTEAVNSMGVTEISCEFQGHAVVNSGLTIVITNDNTLHTAN</sequence>
<dbReference type="InterPro" id="IPR044000">
    <property type="entry name" value="Phage_tube_2"/>
</dbReference>
<protein>
    <submittedName>
        <fullName evidence="1">Uncharacterized protein</fullName>
    </submittedName>
</protein>
<dbReference type="Pfam" id="PF18906">
    <property type="entry name" value="Phage_tube_2"/>
    <property type="match status" value="1"/>
</dbReference>
<dbReference type="EMBL" id="LAZR01000417">
    <property type="protein sequence ID" value="KKN69848.1"/>
    <property type="molecule type" value="Genomic_DNA"/>
</dbReference>
<organism evidence="1">
    <name type="scientific">marine sediment metagenome</name>
    <dbReference type="NCBI Taxonomy" id="412755"/>
    <lineage>
        <taxon>unclassified sequences</taxon>
        <taxon>metagenomes</taxon>
        <taxon>ecological metagenomes</taxon>
    </lineage>
</organism>
<comment type="caution">
    <text evidence="1">The sequence shown here is derived from an EMBL/GenBank/DDBJ whole genome shotgun (WGS) entry which is preliminary data.</text>
</comment>
<name>A0A0F9VVV8_9ZZZZ</name>
<reference evidence="1" key="1">
    <citation type="journal article" date="2015" name="Nature">
        <title>Complex archaea that bridge the gap between prokaryotes and eukaryotes.</title>
        <authorList>
            <person name="Spang A."/>
            <person name="Saw J.H."/>
            <person name="Jorgensen S.L."/>
            <person name="Zaremba-Niedzwiedzka K."/>
            <person name="Martijn J."/>
            <person name="Lind A.E."/>
            <person name="van Eijk R."/>
            <person name="Schleper C."/>
            <person name="Guy L."/>
            <person name="Ettema T.J."/>
        </authorList>
    </citation>
    <scope>NUCLEOTIDE SEQUENCE</scope>
</reference>
<evidence type="ECO:0000313" key="1">
    <source>
        <dbReference type="EMBL" id="KKN69848.1"/>
    </source>
</evidence>
<dbReference type="AlphaFoldDB" id="A0A0F9VVV8"/>
<accession>A0A0F9VVV8</accession>
<proteinExistence type="predicted"/>
<gene>
    <name evidence="1" type="ORF">LCGC14_0436720</name>
</gene>